<organism evidence="3 4">
    <name type="scientific">Hungatella hathewayi</name>
    <dbReference type="NCBI Taxonomy" id="154046"/>
    <lineage>
        <taxon>Bacteria</taxon>
        <taxon>Bacillati</taxon>
        <taxon>Bacillota</taxon>
        <taxon>Clostridia</taxon>
        <taxon>Lachnospirales</taxon>
        <taxon>Lachnospiraceae</taxon>
        <taxon>Hungatella</taxon>
    </lineage>
</organism>
<dbReference type="PANTHER" id="PTHR30304:SF0">
    <property type="entry name" value="D-TAGATOSE-1,6-BISPHOSPHATE ALDOLASE SUBUNIT GATY-RELATED"/>
    <property type="match status" value="1"/>
</dbReference>
<proteinExistence type="predicted"/>
<dbReference type="GO" id="GO:0005975">
    <property type="term" value="P:carbohydrate metabolic process"/>
    <property type="evidence" value="ECO:0007669"/>
    <property type="project" value="InterPro"/>
</dbReference>
<dbReference type="Pfam" id="PF01116">
    <property type="entry name" value="F_bP_aldolase"/>
    <property type="match status" value="1"/>
</dbReference>
<dbReference type="EMBL" id="WNME01000029">
    <property type="protein sequence ID" value="MUB66620.1"/>
    <property type="molecule type" value="Genomic_DNA"/>
</dbReference>
<protein>
    <submittedName>
        <fullName evidence="3">Ketose-bisphosphate aldolase</fullName>
    </submittedName>
</protein>
<reference evidence="3 4" key="1">
    <citation type="submission" date="2019-09" db="EMBL/GenBank/DDBJ databases">
        <title>Draft genome sequencing of Hungatella hathewayi 123Y-2.</title>
        <authorList>
            <person name="Lv Q."/>
            <person name="Li S."/>
        </authorList>
    </citation>
    <scope>NUCLEOTIDE SEQUENCE [LARGE SCALE GENOMIC DNA]</scope>
    <source>
        <strain evidence="3 4">123Y-2</strain>
    </source>
</reference>
<feature type="binding site" evidence="2">
    <location>
        <position position="146"/>
    </location>
    <ligand>
        <name>Zn(2+)</name>
        <dbReference type="ChEBI" id="CHEBI:29105"/>
        <label>2</label>
    </ligand>
</feature>
<evidence type="ECO:0000256" key="1">
    <source>
        <dbReference type="PIRSR" id="PIRSR001359-1"/>
    </source>
</evidence>
<dbReference type="GO" id="GO:0016832">
    <property type="term" value="F:aldehyde-lyase activity"/>
    <property type="evidence" value="ECO:0007669"/>
    <property type="project" value="InterPro"/>
</dbReference>
<dbReference type="PANTHER" id="PTHR30304">
    <property type="entry name" value="D-TAGATOSE-1,6-BISPHOSPHATE ALDOLASE"/>
    <property type="match status" value="1"/>
</dbReference>
<comment type="cofactor">
    <cofactor evidence="2">
        <name>Zn(2+)</name>
        <dbReference type="ChEBI" id="CHEBI:29105"/>
    </cofactor>
    <text evidence="2">Binds 2 Zn(2+) ions per subunit. One is catalytic and the other provides a structural contribution.</text>
</comment>
<dbReference type="InterPro" id="IPR013785">
    <property type="entry name" value="Aldolase_TIM"/>
</dbReference>
<evidence type="ECO:0000313" key="3">
    <source>
        <dbReference type="EMBL" id="MUB66620.1"/>
    </source>
</evidence>
<dbReference type="AlphaFoldDB" id="A0AAW9WMM3"/>
<dbReference type="GO" id="GO:0008270">
    <property type="term" value="F:zinc ion binding"/>
    <property type="evidence" value="ECO:0007669"/>
    <property type="project" value="InterPro"/>
</dbReference>
<feature type="binding site" evidence="2">
    <location>
        <position position="176"/>
    </location>
    <ligand>
        <name>Zn(2+)</name>
        <dbReference type="ChEBI" id="CHEBI:29105"/>
        <label>2</label>
    </ligand>
</feature>
<feature type="binding site" evidence="2">
    <location>
        <position position="220"/>
    </location>
    <ligand>
        <name>Zn(2+)</name>
        <dbReference type="ChEBI" id="CHEBI:29105"/>
        <label>1</label>
        <note>catalytic</note>
    </ligand>
</feature>
<feature type="binding site" evidence="2">
    <location>
        <position position="251"/>
    </location>
    <ligand>
        <name>Zn(2+)</name>
        <dbReference type="ChEBI" id="CHEBI:29105"/>
        <label>1</label>
        <note>catalytic</note>
    </ligand>
</feature>
<accession>A0AAW9WMM3</accession>
<feature type="active site" description="Proton donor" evidence="1">
    <location>
        <position position="124"/>
    </location>
</feature>
<sequence length="357" mass="39321">MTGAWEGKNGADGIQLNPVFLPVETHYFFKSIENVFYKRRQIMIVQLDRLYADAMKRQYIVGAFNVFNYDSLCAVLEAAEEEQSPVILQVSMGARNYVPDFRQFIEVMKIAASGVSVPVGINHDHCPTAEAAMQAVDAGVGGVMFDGSHLSFEENVRFTGEVVEYAHTRGVCVEAELGRLPGFEDEVFADHVEFTNPGAAKRFVALTGCDSLAVSAGTSHGGVKAAENLPLHMAVLERIQAELPGFPLVLHGAASLPMHLIEAVNEQGGRVEVMKNCSESSIRRSAEYGVCKANMDVDNFLAFTGAVRRVLNEQPDKYDPRVYLKQGKNAWKKEVMWKMSQVTGSSGHNWVKEGVRQ</sequence>
<dbReference type="PIRSF" id="PIRSF001359">
    <property type="entry name" value="F_bP_aldolase_II"/>
    <property type="match status" value="1"/>
</dbReference>
<dbReference type="Gene3D" id="3.20.20.70">
    <property type="entry name" value="Aldolase class I"/>
    <property type="match status" value="1"/>
</dbReference>
<dbReference type="NCBIfam" id="TIGR00167">
    <property type="entry name" value="cbbA"/>
    <property type="match status" value="1"/>
</dbReference>
<dbReference type="CDD" id="cd00947">
    <property type="entry name" value="TBP_aldolase_IIB"/>
    <property type="match status" value="1"/>
</dbReference>
<evidence type="ECO:0000313" key="4">
    <source>
        <dbReference type="Proteomes" id="UP000434223"/>
    </source>
</evidence>
<dbReference type="SUPFAM" id="SSF51569">
    <property type="entry name" value="Aldolase"/>
    <property type="match status" value="1"/>
</dbReference>
<keyword evidence="2" id="KW-0862">Zinc</keyword>
<evidence type="ECO:0000256" key="2">
    <source>
        <dbReference type="PIRSR" id="PIRSR001359-3"/>
    </source>
</evidence>
<feature type="binding site" evidence="2">
    <location>
        <position position="125"/>
    </location>
    <ligand>
        <name>Zn(2+)</name>
        <dbReference type="ChEBI" id="CHEBI:29105"/>
        <label>1</label>
        <note>catalytic</note>
    </ligand>
</feature>
<keyword evidence="2" id="KW-0479">Metal-binding</keyword>
<dbReference type="Proteomes" id="UP000434223">
    <property type="component" value="Unassembled WGS sequence"/>
</dbReference>
<name>A0AAW9WMM3_9FIRM</name>
<dbReference type="InterPro" id="IPR050246">
    <property type="entry name" value="Class_II_FBP_aldolase"/>
</dbReference>
<comment type="caution">
    <text evidence="3">The sequence shown here is derived from an EMBL/GenBank/DDBJ whole genome shotgun (WGS) entry which is preliminary data.</text>
</comment>
<gene>
    <name evidence="3" type="ORF">GNE07_26735</name>
</gene>
<dbReference type="InterPro" id="IPR000771">
    <property type="entry name" value="FBA_II"/>
</dbReference>